<dbReference type="InterPro" id="IPR022742">
    <property type="entry name" value="Hydrolase_4"/>
</dbReference>
<gene>
    <name evidence="2" type="ORF">H1D41_16475</name>
</gene>
<evidence type="ECO:0000259" key="1">
    <source>
        <dbReference type="Pfam" id="PF12146"/>
    </source>
</evidence>
<dbReference type="EMBL" id="JADCKQ010000016">
    <property type="protein sequence ID" value="MBI1495239.1"/>
    <property type="molecule type" value="Genomic_DNA"/>
</dbReference>
<dbReference type="PANTHER" id="PTHR11614">
    <property type="entry name" value="PHOSPHOLIPASE-RELATED"/>
    <property type="match status" value="1"/>
</dbReference>
<keyword evidence="3" id="KW-1185">Reference proteome</keyword>
<dbReference type="Pfam" id="PF12146">
    <property type="entry name" value="Hydrolase_4"/>
    <property type="match status" value="1"/>
</dbReference>
<keyword evidence="2" id="KW-0378">Hydrolase</keyword>
<sequence length="326" mass="36332">MHDAPIDNDLAEGPANGRAFWCLAEDGLRLRVAHWRPAVDCRGTILLFSGRSECVEKYGRTATELVAHGYAVLVMDWRGQGLSDRLVSDRMRGHVDAFSDYQKDVATLIRAARELDLPDPWHLLGHSMGACIGLRALNDGLPVVSCAFTAPMWGITMSPLQRVLAWPVSWGARLSGKGGNYLPDKTRQNRKSYVLTVGFEDNRLTQDADMFAYLVRLAENLPDRLIGGATFGWLNAALRECRALRSKTLPDIPALVFSAGQDEIVDNQVTAERMKHWSGARYEMVSDARHDILSERSEIRDRVISEICHFFTRQADAENKAAPPKG</sequence>
<dbReference type="Gene3D" id="3.40.50.1820">
    <property type="entry name" value="alpha/beta hydrolase"/>
    <property type="match status" value="1"/>
</dbReference>
<evidence type="ECO:0000313" key="2">
    <source>
        <dbReference type="EMBL" id="MBI1495239.1"/>
    </source>
</evidence>
<dbReference type="Proteomes" id="UP000640583">
    <property type="component" value="Unassembled WGS sequence"/>
</dbReference>
<dbReference type="GO" id="GO:0016787">
    <property type="term" value="F:hydrolase activity"/>
    <property type="evidence" value="ECO:0007669"/>
    <property type="project" value="UniProtKB-KW"/>
</dbReference>
<dbReference type="InterPro" id="IPR029058">
    <property type="entry name" value="AB_hydrolase_fold"/>
</dbReference>
<dbReference type="RefSeq" id="WP_228849950.1">
    <property type="nucleotide sequence ID" value="NZ_JADCKQ010000016.1"/>
</dbReference>
<dbReference type="SUPFAM" id="SSF53474">
    <property type="entry name" value="alpha/beta-Hydrolases"/>
    <property type="match status" value="1"/>
</dbReference>
<dbReference type="AlphaFoldDB" id="A0A8J7IEU0"/>
<dbReference type="InterPro" id="IPR051044">
    <property type="entry name" value="MAG_DAG_Lipase"/>
</dbReference>
<evidence type="ECO:0000313" key="3">
    <source>
        <dbReference type="Proteomes" id="UP000640583"/>
    </source>
</evidence>
<name>A0A8J7IEU0_9RHOB</name>
<accession>A0A8J7IEU0</accession>
<reference evidence="2" key="1">
    <citation type="submission" date="2020-10" db="EMBL/GenBank/DDBJ databases">
        <title>Paenihalocynthiibacter styelae gen. nov., sp. nov., isolated from stalked sea squirt Styela clava.</title>
        <authorList>
            <person name="Kim Y.-O."/>
            <person name="Yoon J.-H."/>
        </authorList>
    </citation>
    <scope>NUCLEOTIDE SEQUENCE</scope>
    <source>
        <strain evidence="2">MYP1-1</strain>
    </source>
</reference>
<protein>
    <submittedName>
        <fullName evidence="2">Alpha/beta hydrolase</fullName>
    </submittedName>
</protein>
<comment type="caution">
    <text evidence="2">The sequence shown here is derived from an EMBL/GenBank/DDBJ whole genome shotgun (WGS) entry which is preliminary data.</text>
</comment>
<feature type="domain" description="Serine aminopeptidase S33" evidence="1">
    <location>
        <begin position="42"/>
        <end position="296"/>
    </location>
</feature>
<organism evidence="2 3">
    <name type="scientific">Halocynthiibacter styelae</name>
    <dbReference type="NCBI Taxonomy" id="2761955"/>
    <lineage>
        <taxon>Bacteria</taxon>
        <taxon>Pseudomonadati</taxon>
        <taxon>Pseudomonadota</taxon>
        <taxon>Alphaproteobacteria</taxon>
        <taxon>Rhodobacterales</taxon>
        <taxon>Paracoccaceae</taxon>
        <taxon>Halocynthiibacter</taxon>
    </lineage>
</organism>
<proteinExistence type="predicted"/>